<feature type="transmembrane region" description="Helical" evidence="1">
    <location>
        <begin position="44"/>
        <end position="63"/>
    </location>
</feature>
<accession>A0AAJ5R2B7</accession>
<evidence type="ECO:0000259" key="2">
    <source>
        <dbReference type="Pfam" id="PF12323"/>
    </source>
</evidence>
<dbReference type="Pfam" id="PF12323">
    <property type="entry name" value="HTH_OrfB_IS605"/>
    <property type="match status" value="1"/>
</dbReference>
<dbReference type="RefSeq" id="WP_199276044.1">
    <property type="nucleotide sequence ID" value="NZ_CP109886.1"/>
</dbReference>
<dbReference type="InterPro" id="IPR021027">
    <property type="entry name" value="Transposase_put_HTH"/>
</dbReference>
<dbReference type="EMBL" id="CP109886">
    <property type="protein sequence ID" value="WCF29330.1"/>
    <property type="molecule type" value="Genomic_DNA"/>
</dbReference>
<evidence type="ECO:0000313" key="4">
    <source>
        <dbReference type="Proteomes" id="UP001211513"/>
    </source>
</evidence>
<keyword evidence="1" id="KW-1133">Transmembrane helix</keyword>
<gene>
    <name evidence="3" type="ORF">OK117_05585</name>
</gene>
<sequence length="97" mass="11211">MQRLQTFKYELRPDVQQERHMRCFAGSYRFMFNKTVSRAVRRSLAMLGCASGLLHGALMLQFIPATVTQGLGTCLRQPLRQTDRFPTFQEDTLSQQP</sequence>
<reference evidence="3" key="1">
    <citation type="journal article" date="2022" name="Phytopathology">
        <title>Complete circularized genome resources of seven strains of Xylella fastidiosa subsp. fastidiosa using hybrid assembly reveals unknown plasmids.</title>
        <authorList>
            <person name="Velasco-Amo M.D.P."/>
            <person name="Arias-Giraldo L.F.F."/>
            <person name="Ecija M.R."/>
            <person name="De La Fuente L."/>
            <person name="Marco-Noales E."/>
            <person name="Moralejo E."/>
            <person name="Navas-Cort J.A."/>
            <person name="Landa B.B."/>
        </authorList>
    </citation>
    <scope>NUCLEOTIDE SEQUENCE</scope>
    <source>
        <strain evidence="3">CFBP8073</strain>
    </source>
</reference>
<evidence type="ECO:0000256" key="1">
    <source>
        <dbReference type="SAM" id="Phobius"/>
    </source>
</evidence>
<evidence type="ECO:0000313" key="3">
    <source>
        <dbReference type="EMBL" id="WCF29330.1"/>
    </source>
</evidence>
<keyword evidence="1" id="KW-0472">Membrane</keyword>
<keyword evidence="1" id="KW-0812">Transmembrane</keyword>
<reference evidence="3" key="2">
    <citation type="submission" date="2022-10" db="EMBL/GenBank/DDBJ databases">
        <authorList>
            <person name="Landa B."/>
            <person name="Arias-Giraldo L.F."/>
            <person name="Roman-Ecija M."/>
            <person name="Velasco-Amo M.P."/>
            <person name="De La Fuente L."/>
            <person name="Marco-Noales E."/>
            <person name="Moralejo E."/>
        </authorList>
    </citation>
    <scope>NUCLEOTIDE SEQUENCE</scope>
    <source>
        <strain evidence="3">CFBP8073</strain>
    </source>
</reference>
<dbReference type="AlphaFoldDB" id="A0AAJ5R2B7"/>
<name>A0AAJ5R2B7_XYLFS</name>
<proteinExistence type="predicted"/>
<protein>
    <submittedName>
        <fullName evidence="3">Helix-turn-helix domain-containing protein</fullName>
    </submittedName>
</protein>
<feature type="domain" description="Transposase putative helix-turn-helix" evidence="2">
    <location>
        <begin position="1"/>
        <end position="37"/>
    </location>
</feature>
<dbReference type="Proteomes" id="UP001211513">
    <property type="component" value="Chromosome"/>
</dbReference>
<organism evidence="3 4">
    <name type="scientific">Xylella fastidiosa subsp. fastidiosa</name>
    <dbReference type="NCBI Taxonomy" id="644356"/>
    <lineage>
        <taxon>Bacteria</taxon>
        <taxon>Pseudomonadati</taxon>
        <taxon>Pseudomonadota</taxon>
        <taxon>Gammaproteobacteria</taxon>
        <taxon>Lysobacterales</taxon>
        <taxon>Lysobacteraceae</taxon>
        <taxon>Xylella</taxon>
    </lineage>
</organism>